<evidence type="ECO:0000313" key="3">
    <source>
        <dbReference type="Proteomes" id="UP000189545"/>
    </source>
</evidence>
<dbReference type="KEGG" id="spsw:Sps_04656"/>
<dbReference type="EMBL" id="CP014782">
    <property type="protein sequence ID" value="AQS39741.1"/>
    <property type="molecule type" value="Genomic_DNA"/>
</dbReference>
<evidence type="ECO:0000256" key="1">
    <source>
        <dbReference type="SAM" id="Phobius"/>
    </source>
</evidence>
<feature type="transmembrane region" description="Helical" evidence="1">
    <location>
        <begin position="17"/>
        <end position="37"/>
    </location>
</feature>
<accession>A0A1S6HW61</accession>
<dbReference type="AlphaFoldDB" id="A0A1S6HW61"/>
<keyword evidence="1" id="KW-0812">Transmembrane</keyword>
<dbReference type="RefSeq" id="WP_077754594.1">
    <property type="nucleotide sequence ID" value="NZ_CP014782.1"/>
</dbReference>
<protein>
    <submittedName>
        <fullName evidence="2">Uncharacterized protein</fullName>
    </submittedName>
</protein>
<sequence>MGKTEDKEVRVNNLDQMHLSIISAITIALLFWVGTTLNGNQIELSKLQVKVAELSSELRQATSYDHEVQIRVEELEKYVAVLEGLVKEKR</sequence>
<organism evidence="2 3">
    <name type="scientific">Shewanella psychrophila</name>
    <dbReference type="NCBI Taxonomy" id="225848"/>
    <lineage>
        <taxon>Bacteria</taxon>
        <taxon>Pseudomonadati</taxon>
        <taxon>Pseudomonadota</taxon>
        <taxon>Gammaproteobacteria</taxon>
        <taxon>Alteromonadales</taxon>
        <taxon>Shewanellaceae</taxon>
        <taxon>Shewanella</taxon>
    </lineage>
</organism>
<dbReference type="Proteomes" id="UP000189545">
    <property type="component" value="Chromosome"/>
</dbReference>
<keyword evidence="3" id="KW-1185">Reference proteome</keyword>
<keyword evidence="1" id="KW-0472">Membrane</keyword>
<keyword evidence="1" id="KW-1133">Transmembrane helix</keyword>
<name>A0A1S6HW61_9GAMM</name>
<evidence type="ECO:0000313" key="2">
    <source>
        <dbReference type="EMBL" id="AQS39741.1"/>
    </source>
</evidence>
<gene>
    <name evidence="2" type="ORF">Sps_04656</name>
</gene>
<reference evidence="2 3" key="1">
    <citation type="submission" date="2016-03" db="EMBL/GenBank/DDBJ databases">
        <title>Complete genome sequence of Shewanella psychrophila WP2, a deep sea bacterium isolated from west Pacific sediment.</title>
        <authorList>
            <person name="Xu G."/>
            <person name="Jian H."/>
        </authorList>
    </citation>
    <scope>NUCLEOTIDE SEQUENCE [LARGE SCALE GENOMIC DNA]</scope>
    <source>
        <strain evidence="2 3">WP2</strain>
    </source>
</reference>
<proteinExistence type="predicted"/>